<dbReference type="Proteomes" id="UP000568380">
    <property type="component" value="Unassembled WGS sequence"/>
</dbReference>
<comment type="caution">
    <text evidence="2">The sequence shown here is derived from an EMBL/GenBank/DDBJ whole genome shotgun (WGS) entry which is preliminary data.</text>
</comment>
<dbReference type="GO" id="GO:0009247">
    <property type="term" value="P:glycolipid biosynthetic process"/>
    <property type="evidence" value="ECO:0007669"/>
    <property type="project" value="TreeGrafter"/>
</dbReference>
<feature type="domain" description="Saccharopine dehydrogenase NADP binding" evidence="1">
    <location>
        <begin position="4"/>
        <end position="120"/>
    </location>
</feature>
<dbReference type="Pfam" id="PF03435">
    <property type="entry name" value="Sacchrp_dh_NADP"/>
    <property type="match status" value="1"/>
</dbReference>
<dbReference type="RefSeq" id="WP_184957909.1">
    <property type="nucleotide sequence ID" value="NZ_JACHIN010000001.1"/>
</dbReference>
<dbReference type="EC" id="1.5.1.9" evidence="2"/>
<dbReference type="PANTHER" id="PTHR12286">
    <property type="entry name" value="SACCHAROPINE DEHYDROGENASE-LIKE OXIDOREDUCTASE"/>
    <property type="match status" value="1"/>
</dbReference>
<evidence type="ECO:0000313" key="3">
    <source>
        <dbReference type="Proteomes" id="UP000568380"/>
    </source>
</evidence>
<organism evidence="2 3">
    <name type="scientific">Nonomuraea endophytica</name>
    <dbReference type="NCBI Taxonomy" id="714136"/>
    <lineage>
        <taxon>Bacteria</taxon>
        <taxon>Bacillati</taxon>
        <taxon>Actinomycetota</taxon>
        <taxon>Actinomycetes</taxon>
        <taxon>Streptosporangiales</taxon>
        <taxon>Streptosporangiaceae</taxon>
        <taxon>Nonomuraea</taxon>
    </lineage>
</organism>
<sequence>MHDIVLFGATGYTGKLIARYLAGIEGLGWAVAGRDRGRLEALGHGVPVLVADVDDAASMAALARQARVVITTVGPYVRYGEPLVAACAEAGTHYVDLTGEPEFVDRMYLLHHERAAASGAKIVHACGFDSIPYDLGVLYTVGELPEGVPLKVSAFLRGGGRPSGGTFHSAVTSMSRARQMAETGLRRRAAETRPRGRSVDVLPGLPRFVGGYALPMPTIDPQIVGRSAWALDRYGPDFTYRQYMSVRRLPGALALAGGATALGMLAQLRPTREWLLNRLKPGDGPTPEERAKSWFKLTFLGEGGGARVVTEVSGRDPGYGGAATMVSEAALCLAFDDTPQVAGQVTTAAAMGAPLIERLGRSGALSFSVKS</sequence>
<dbReference type="InterPro" id="IPR005097">
    <property type="entry name" value="Sacchrp_dh_NADP-bd"/>
</dbReference>
<evidence type="ECO:0000259" key="1">
    <source>
        <dbReference type="Pfam" id="PF03435"/>
    </source>
</evidence>
<dbReference type="GO" id="GO:0047131">
    <property type="term" value="F:saccharopine dehydrogenase (NAD+, L-glutamate-forming) activity"/>
    <property type="evidence" value="ECO:0007669"/>
    <property type="project" value="UniProtKB-EC"/>
</dbReference>
<keyword evidence="3" id="KW-1185">Reference proteome</keyword>
<dbReference type="GO" id="GO:0005886">
    <property type="term" value="C:plasma membrane"/>
    <property type="evidence" value="ECO:0007669"/>
    <property type="project" value="TreeGrafter"/>
</dbReference>
<evidence type="ECO:0000313" key="2">
    <source>
        <dbReference type="EMBL" id="MBB5074936.1"/>
    </source>
</evidence>
<name>A0A7W8ED62_9ACTN</name>
<dbReference type="SUPFAM" id="SSF51735">
    <property type="entry name" value="NAD(P)-binding Rossmann-fold domains"/>
    <property type="match status" value="1"/>
</dbReference>
<dbReference type="InterPro" id="IPR051276">
    <property type="entry name" value="Saccharopine_DH-like_oxidrdct"/>
</dbReference>
<gene>
    <name evidence="2" type="ORF">HNR40_000382</name>
</gene>
<reference evidence="2 3" key="1">
    <citation type="submission" date="2020-08" db="EMBL/GenBank/DDBJ databases">
        <title>Genomic Encyclopedia of Type Strains, Phase IV (KMG-IV): sequencing the most valuable type-strain genomes for metagenomic binning, comparative biology and taxonomic classification.</title>
        <authorList>
            <person name="Goeker M."/>
        </authorList>
    </citation>
    <scope>NUCLEOTIDE SEQUENCE [LARGE SCALE GENOMIC DNA]</scope>
    <source>
        <strain evidence="2 3">DSM 45385</strain>
    </source>
</reference>
<dbReference type="AlphaFoldDB" id="A0A7W8ED62"/>
<accession>A0A7W8ED62</accession>
<dbReference type="Gene3D" id="3.40.50.720">
    <property type="entry name" value="NAD(P)-binding Rossmann-like Domain"/>
    <property type="match status" value="1"/>
</dbReference>
<dbReference type="EMBL" id="JACHIN010000001">
    <property type="protein sequence ID" value="MBB5074936.1"/>
    <property type="molecule type" value="Genomic_DNA"/>
</dbReference>
<proteinExistence type="predicted"/>
<keyword evidence="2" id="KW-0560">Oxidoreductase</keyword>
<dbReference type="PANTHER" id="PTHR12286:SF5">
    <property type="entry name" value="SACCHAROPINE DEHYDROGENASE-LIKE OXIDOREDUCTASE"/>
    <property type="match status" value="1"/>
</dbReference>
<dbReference type="InterPro" id="IPR036291">
    <property type="entry name" value="NAD(P)-bd_dom_sf"/>
</dbReference>
<protein>
    <submittedName>
        <fullName evidence="2">Saccharopine dehydrogenase (NAD+, L-glutamate forming)</fullName>
        <ecNumber evidence="2">1.5.1.9</ecNumber>
    </submittedName>
</protein>